<sequence>MPYHSPRVFHPAGSIGIFGVNAPEDVRTLQKMMIDAGYNHIHGHHLRTTGQCDPETNAAIIWYQRLLNMSSSGLVHPQQVWFFSMFSKAIAPHWRPRDTGPLHVREGQITFDAEGIDYLRGPEPFRQPENLKLFSRVLHWPAGLSGVTIGRGYDMKSRSAGEIMTHFRQARIEEYKGVICSKAVGLVGRQAHDFVKSYGPLVGEITHLQQVRLFEIAYKIKLLEARNLYQRVSHTIPNAPLWEKLDLRIRDVIVDIFYQGVHNARSLFEAAIAGKEELRSYIRNDIYYMRFEEHRQRLRYLR</sequence>
<dbReference type="EMBL" id="BBMZ01000002">
    <property type="protein sequence ID" value="GAL56558.1"/>
    <property type="molecule type" value="Genomic_DNA"/>
</dbReference>
<evidence type="ECO:0000256" key="1">
    <source>
        <dbReference type="ARBA" id="ARBA00022529"/>
    </source>
</evidence>
<dbReference type="RefSeq" id="WP_042387836.1">
    <property type="nucleotide sequence ID" value="NZ_BBMZ01000002.1"/>
</dbReference>
<accession>A0A090UXI9</accession>
<dbReference type="InterPro" id="IPR036366">
    <property type="entry name" value="PGBDSf"/>
</dbReference>
<dbReference type="GO" id="GO:0031640">
    <property type="term" value="P:killing of cells of another organism"/>
    <property type="evidence" value="ECO:0007669"/>
    <property type="project" value="UniProtKB-KW"/>
</dbReference>
<feature type="domain" description="Peptidoglycan binding-like" evidence="3">
    <location>
        <begin position="24"/>
        <end position="75"/>
    </location>
</feature>
<evidence type="ECO:0000259" key="3">
    <source>
        <dbReference type="Pfam" id="PF01471"/>
    </source>
</evidence>
<protein>
    <recommendedName>
        <fullName evidence="3">Peptidoglycan binding-like domain-containing protein</fullName>
    </recommendedName>
</protein>
<proteinExistence type="predicted"/>
<comment type="caution">
    <text evidence="4">The sequence shown here is derived from an EMBL/GenBank/DDBJ whole genome shotgun (WGS) entry which is preliminary data.</text>
</comment>
<evidence type="ECO:0000313" key="4">
    <source>
        <dbReference type="EMBL" id="GAL56558.1"/>
    </source>
</evidence>
<evidence type="ECO:0000256" key="2">
    <source>
        <dbReference type="ARBA" id="ARBA00022638"/>
    </source>
</evidence>
<dbReference type="InterPro" id="IPR036365">
    <property type="entry name" value="PGBD-like_sf"/>
</dbReference>
<dbReference type="InterPro" id="IPR002477">
    <property type="entry name" value="Peptidoglycan-bd-like"/>
</dbReference>
<dbReference type="Gene3D" id="1.10.530.40">
    <property type="match status" value="1"/>
</dbReference>
<dbReference type="SUPFAM" id="SSF47090">
    <property type="entry name" value="PGBD-like"/>
    <property type="match status" value="1"/>
</dbReference>
<organism evidence="4 5">
    <name type="scientific">Pseudescherichia vulneris NBRC 102420</name>
    <dbReference type="NCBI Taxonomy" id="1115515"/>
    <lineage>
        <taxon>Bacteria</taxon>
        <taxon>Pseudomonadati</taxon>
        <taxon>Pseudomonadota</taxon>
        <taxon>Gammaproteobacteria</taxon>
        <taxon>Enterobacterales</taxon>
        <taxon>Enterobacteriaceae</taxon>
        <taxon>Pseudescherichia</taxon>
    </lineage>
</organism>
<dbReference type="InterPro" id="IPR023347">
    <property type="entry name" value="Lysozyme_dom_sf"/>
</dbReference>
<dbReference type="GO" id="GO:0042742">
    <property type="term" value="P:defense response to bacterium"/>
    <property type="evidence" value="ECO:0007669"/>
    <property type="project" value="UniProtKB-KW"/>
</dbReference>
<reference evidence="4 5" key="1">
    <citation type="submission" date="2014-09" db="EMBL/GenBank/DDBJ databases">
        <title>Whole genome shotgun sequence of Escherichia vulneris NBRC 102420.</title>
        <authorList>
            <person name="Yoshida Y."/>
            <person name="Hosoyama A."/>
            <person name="Tsuchikane K."/>
            <person name="Ohji S."/>
            <person name="Ichikawa N."/>
            <person name="Kimura A."/>
            <person name="Yamazoe A."/>
            <person name="Ezaki T."/>
            <person name="Fujita N."/>
        </authorList>
    </citation>
    <scope>NUCLEOTIDE SEQUENCE [LARGE SCALE GENOMIC DNA]</scope>
    <source>
        <strain evidence="4 5">NBRC 102420</strain>
    </source>
</reference>
<dbReference type="Pfam" id="PF01471">
    <property type="entry name" value="PG_binding_1"/>
    <property type="match status" value="1"/>
</dbReference>
<keyword evidence="5" id="KW-1185">Reference proteome</keyword>
<dbReference type="Proteomes" id="UP000029462">
    <property type="component" value="Unassembled WGS sequence"/>
</dbReference>
<dbReference type="AlphaFoldDB" id="A0A090UXI9"/>
<gene>
    <name evidence="4" type="ORF">EV102420_02_01620</name>
</gene>
<dbReference type="GO" id="GO:0003796">
    <property type="term" value="F:lysozyme activity"/>
    <property type="evidence" value="ECO:0007669"/>
    <property type="project" value="InterPro"/>
</dbReference>
<evidence type="ECO:0000313" key="5">
    <source>
        <dbReference type="Proteomes" id="UP000029462"/>
    </source>
</evidence>
<dbReference type="eggNOG" id="COG3409">
    <property type="taxonomic scope" value="Bacteria"/>
</dbReference>
<dbReference type="STRING" id="1115515.EV102420_02_01620"/>
<keyword evidence="1" id="KW-0929">Antimicrobial</keyword>
<dbReference type="OrthoDB" id="932638at2"/>
<keyword evidence="2" id="KW-0081">Bacteriolytic enzyme</keyword>
<name>A0A090UXI9_PSEVU</name>
<dbReference type="Gene3D" id="1.10.101.10">
    <property type="entry name" value="PGBD-like superfamily/PGBD"/>
    <property type="match status" value="1"/>
</dbReference>